<keyword evidence="4 5" id="KW-0067">ATP-binding</keyword>
<name>C7NK74_KYTSD</name>
<reference evidence="9 10" key="1">
    <citation type="journal article" date="2009" name="Stand. Genomic Sci.">
        <title>Complete genome sequence of Kytococcus sedentarius type strain (541).</title>
        <authorList>
            <person name="Sims D."/>
            <person name="Brettin T."/>
            <person name="Detter J.C."/>
            <person name="Han C."/>
            <person name="Lapidus A."/>
            <person name="Copeland A."/>
            <person name="Glavina Del Rio T."/>
            <person name="Nolan M."/>
            <person name="Chen F."/>
            <person name="Lucas S."/>
            <person name="Tice H."/>
            <person name="Cheng J.F."/>
            <person name="Bruce D."/>
            <person name="Goodwin L."/>
            <person name="Pitluck S."/>
            <person name="Ovchinnikova G."/>
            <person name="Pati A."/>
            <person name="Ivanova N."/>
            <person name="Mavrommatis K."/>
            <person name="Chen A."/>
            <person name="Palaniappan K."/>
            <person name="D'haeseleer P."/>
            <person name="Chain P."/>
            <person name="Bristow J."/>
            <person name="Eisen J.A."/>
            <person name="Markowitz V."/>
            <person name="Hugenholtz P."/>
            <person name="Schneider S."/>
            <person name="Goker M."/>
            <person name="Pukall R."/>
            <person name="Kyrpides N.C."/>
            <person name="Klenk H.P."/>
        </authorList>
    </citation>
    <scope>NUCLEOTIDE SEQUENCE [LARGE SCALE GENOMIC DNA]</scope>
    <source>
        <strain evidence="10">ATCC 14392 / DSM 20547 / JCM 11482 / CCUG 33030 / NBRC 15357 / NCTC 11040 / CCM 314 / 541</strain>
    </source>
</reference>
<feature type="transmembrane region" description="Helical" evidence="7">
    <location>
        <begin position="579"/>
        <end position="597"/>
    </location>
</feature>
<dbReference type="STRING" id="478801.Ksed_03850"/>
<dbReference type="SUPFAM" id="SSF56112">
    <property type="entry name" value="Protein kinase-like (PK-like)"/>
    <property type="match status" value="1"/>
</dbReference>
<dbReference type="EMBL" id="CP001686">
    <property type="protein sequence ID" value="ACV05461.1"/>
    <property type="molecule type" value="Genomic_DNA"/>
</dbReference>
<keyword evidence="3 9" id="KW-0418">Kinase</keyword>
<dbReference type="Pfam" id="PF00069">
    <property type="entry name" value="Pkinase"/>
    <property type="match status" value="1"/>
</dbReference>
<evidence type="ECO:0000256" key="1">
    <source>
        <dbReference type="ARBA" id="ARBA00022679"/>
    </source>
</evidence>
<protein>
    <submittedName>
        <fullName evidence="9">Protein kinase family protein</fullName>
    </submittedName>
</protein>
<keyword evidence="10" id="KW-1185">Reference proteome</keyword>
<dbReference type="Gene3D" id="3.30.200.20">
    <property type="entry name" value="Phosphorylase Kinase, domain 1"/>
    <property type="match status" value="1"/>
</dbReference>
<dbReference type="InterPro" id="IPR008271">
    <property type="entry name" value="Ser/Thr_kinase_AS"/>
</dbReference>
<feature type="compositionally biased region" description="Low complexity" evidence="6">
    <location>
        <begin position="372"/>
        <end position="413"/>
    </location>
</feature>
<gene>
    <name evidence="9" type="ordered locus">Ksed_03850</name>
</gene>
<feature type="transmembrane region" description="Helical" evidence="7">
    <location>
        <begin position="539"/>
        <end position="559"/>
    </location>
</feature>
<dbReference type="SMART" id="SM00220">
    <property type="entry name" value="S_TKc"/>
    <property type="match status" value="1"/>
</dbReference>
<feature type="transmembrane region" description="Helical" evidence="7">
    <location>
        <begin position="462"/>
        <end position="492"/>
    </location>
</feature>
<evidence type="ECO:0000259" key="8">
    <source>
        <dbReference type="PROSITE" id="PS50011"/>
    </source>
</evidence>
<dbReference type="eggNOG" id="COG3170">
    <property type="taxonomic scope" value="Bacteria"/>
</dbReference>
<dbReference type="GO" id="GO:0004674">
    <property type="term" value="F:protein serine/threonine kinase activity"/>
    <property type="evidence" value="ECO:0007669"/>
    <property type="project" value="TreeGrafter"/>
</dbReference>
<evidence type="ECO:0000313" key="9">
    <source>
        <dbReference type="EMBL" id="ACV05461.1"/>
    </source>
</evidence>
<evidence type="ECO:0000256" key="5">
    <source>
        <dbReference type="PROSITE-ProRule" id="PRU10141"/>
    </source>
</evidence>
<sequence length="651" mass="68312">MEMTQVGPYRLEERLGHGGMGTVHRATDRFGRAVAVKVLHPHIAFDVSSRTRLEREVSTLARVRHPRVASFLDADVDGQFPYIVTEFVPGMPLDERVAVDGPLDGEALHRFVAGVHEALRAIHAVGVVHRDLKPGNVMVDRSGDPVIIDFGIAHIGEESRLTATGLVMGTPGYLAPELIEGGQPTVSTDWWGLGAVLAFAATGRNPYGGGPNEAILARIRRGEHDLRSMDPQWRPLAEACLAVDPGDRPTVAEVREVIARGGGSLPERQATQPLGVQGPMGEATVPVAGTATGATQPVGRATSRLPGEGGGPDPDATQPVDRAATRPLPRAAASRGAQPVPPPATEGFLQPPAQHRDQPAGRLREPEAPTWGAPGAAGPPVAGQQPGPSAAGYQGGPPSAGYQPGPPSAGYRPEGPPAGWGPAAGEPQPVPPRHQDSGAVRMPRRSQLHPYDPRTRLPRHSWVVLMGSVLAVTATMLWPVATGVVVVAWILVARWADHVAMAHLKRLFARGRRTGDTWRIVTGAPWHLVTAMVRGTASLIAPALLGGATVVAVNFALGYDPLRSFTASGAGTATGLDNALAWGAGAFVTVVCLWWGIDSASLRRGTRLTLGGALRTTAAEVVVALVLGATAIACVLWGLSQGWPTTLAPWR</sequence>
<keyword evidence="1" id="KW-0808">Transferase</keyword>
<feature type="transmembrane region" description="Helical" evidence="7">
    <location>
        <begin position="618"/>
        <end position="639"/>
    </location>
</feature>
<keyword evidence="2 5" id="KW-0547">Nucleotide-binding</keyword>
<evidence type="ECO:0000256" key="3">
    <source>
        <dbReference type="ARBA" id="ARBA00022777"/>
    </source>
</evidence>
<feature type="domain" description="Protein kinase" evidence="8">
    <location>
        <begin position="9"/>
        <end position="258"/>
    </location>
</feature>
<dbReference type="AlphaFoldDB" id="C7NK74"/>
<keyword evidence="7" id="KW-0812">Transmembrane</keyword>
<keyword evidence="7" id="KW-0472">Membrane</keyword>
<dbReference type="PANTHER" id="PTHR43289">
    <property type="entry name" value="MITOGEN-ACTIVATED PROTEIN KINASE KINASE KINASE 20-RELATED"/>
    <property type="match status" value="1"/>
</dbReference>
<dbReference type="RefSeq" id="WP_012801879.1">
    <property type="nucleotide sequence ID" value="NC_013169.1"/>
</dbReference>
<dbReference type="PROSITE" id="PS50011">
    <property type="entry name" value="PROTEIN_KINASE_DOM"/>
    <property type="match status" value="1"/>
</dbReference>
<feature type="binding site" evidence="5">
    <location>
        <position position="37"/>
    </location>
    <ligand>
        <name>ATP</name>
        <dbReference type="ChEBI" id="CHEBI:30616"/>
    </ligand>
</feature>
<feature type="compositionally biased region" description="Low complexity" evidence="6">
    <location>
        <begin position="281"/>
        <end position="299"/>
    </location>
</feature>
<dbReference type="InterPro" id="IPR017441">
    <property type="entry name" value="Protein_kinase_ATP_BS"/>
</dbReference>
<dbReference type="GO" id="GO:0005524">
    <property type="term" value="F:ATP binding"/>
    <property type="evidence" value="ECO:0007669"/>
    <property type="project" value="UniProtKB-UniRule"/>
</dbReference>
<feature type="compositionally biased region" description="Basic and acidic residues" evidence="6">
    <location>
        <begin position="354"/>
        <end position="367"/>
    </location>
</feature>
<dbReference type="KEGG" id="kse:Ksed_03850"/>
<evidence type="ECO:0000256" key="6">
    <source>
        <dbReference type="SAM" id="MobiDB-lite"/>
    </source>
</evidence>
<evidence type="ECO:0000256" key="2">
    <source>
        <dbReference type="ARBA" id="ARBA00022741"/>
    </source>
</evidence>
<dbReference type="eggNOG" id="COG0515">
    <property type="taxonomic scope" value="Bacteria"/>
</dbReference>
<organism evidence="9 10">
    <name type="scientific">Kytococcus sedentarius (strain ATCC 14392 / DSM 20547 / JCM 11482 / CCUG 33030 / NBRC 15357 / NCTC 11040 / CCM 314 / 541)</name>
    <name type="common">Micrococcus sedentarius</name>
    <dbReference type="NCBI Taxonomy" id="478801"/>
    <lineage>
        <taxon>Bacteria</taxon>
        <taxon>Bacillati</taxon>
        <taxon>Actinomycetota</taxon>
        <taxon>Actinomycetes</taxon>
        <taxon>Micrococcales</taxon>
        <taxon>Kytococcaceae</taxon>
        <taxon>Kytococcus</taxon>
    </lineage>
</organism>
<dbReference type="Gene3D" id="1.10.510.10">
    <property type="entry name" value="Transferase(Phosphotransferase) domain 1"/>
    <property type="match status" value="1"/>
</dbReference>
<dbReference type="HOGENOM" id="CLU_000288_135_6_11"/>
<dbReference type="PROSITE" id="PS00108">
    <property type="entry name" value="PROTEIN_KINASE_ST"/>
    <property type="match status" value="1"/>
</dbReference>
<dbReference type="CDD" id="cd14014">
    <property type="entry name" value="STKc_PknB_like"/>
    <property type="match status" value="1"/>
</dbReference>
<feature type="compositionally biased region" description="Low complexity" evidence="6">
    <location>
        <begin position="325"/>
        <end position="335"/>
    </location>
</feature>
<dbReference type="PROSITE" id="PS00107">
    <property type="entry name" value="PROTEIN_KINASE_ATP"/>
    <property type="match status" value="1"/>
</dbReference>
<evidence type="ECO:0000256" key="7">
    <source>
        <dbReference type="SAM" id="Phobius"/>
    </source>
</evidence>
<evidence type="ECO:0000256" key="4">
    <source>
        <dbReference type="ARBA" id="ARBA00022840"/>
    </source>
</evidence>
<keyword evidence="7" id="KW-1133">Transmembrane helix</keyword>
<dbReference type="PANTHER" id="PTHR43289:SF34">
    <property type="entry name" value="SERINE_THREONINE-PROTEIN KINASE YBDM-RELATED"/>
    <property type="match status" value="1"/>
</dbReference>
<dbReference type="InterPro" id="IPR000719">
    <property type="entry name" value="Prot_kinase_dom"/>
</dbReference>
<feature type="region of interest" description="Disordered" evidence="6">
    <location>
        <begin position="260"/>
        <end position="453"/>
    </location>
</feature>
<proteinExistence type="predicted"/>
<evidence type="ECO:0000313" key="10">
    <source>
        <dbReference type="Proteomes" id="UP000006666"/>
    </source>
</evidence>
<accession>C7NK74</accession>
<dbReference type="InterPro" id="IPR011009">
    <property type="entry name" value="Kinase-like_dom_sf"/>
</dbReference>
<dbReference type="Proteomes" id="UP000006666">
    <property type="component" value="Chromosome"/>
</dbReference>